<dbReference type="AlphaFoldDB" id="A0A379JHC9"/>
<dbReference type="PROSITE" id="PS51257">
    <property type="entry name" value="PROKAR_LIPOPROTEIN"/>
    <property type="match status" value="1"/>
</dbReference>
<accession>A0A379JHC9</accession>
<protein>
    <recommendedName>
        <fullName evidence="3">Lipoprotein</fullName>
    </recommendedName>
</protein>
<evidence type="ECO:0000313" key="2">
    <source>
        <dbReference type="Proteomes" id="UP000255467"/>
    </source>
</evidence>
<sequence length="94" mass="9884">MLPRLTIGCLSAVLMLALTGCGKEELGDRSGPPDAIHDVDYVEIFRNTDSFPNIARVCVRGVAFAATSTGRGENAAGAGPIVRVTEWDSFCAGK</sequence>
<reference evidence="1 2" key="1">
    <citation type="submission" date="2018-06" db="EMBL/GenBank/DDBJ databases">
        <authorList>
            <consortium name="Pathogen Informatics"/>
            <person name="Doyle S."/>
        </authorList>
    </citation>
    <scope>NUCLEOTIDE SEQUENCE [LARGE SCALE GENOMIC DNA]</scope>
    <source>
        <strain evidence="1 2">NCTC1934</strain>
    </source>
</reference>
<dbReference type="Proteomes" id="UP000255467">
    <property type="component" value="Unassembled WGS sequence"/>
</dbReference>
<evidence type="ECO:0008006" key="3">
    <source>
        <dbReference type="Google" id="ProtNLM"/>
    </source>
</evidence>
<dbReference type="RefSeq" id="WP_218007307.1">
    <property type="nucleotide sequence ID" value="NZ_UGRY01000004.1"/>
</dbReference>
<proteinExistence type="predicted"/>
<gene>
    <name evidence="1" type="ORF">NCTC1934_05293</name>
</gene>
<evidence type="ECO:0000313" key="1">
    <source>
        <dbReference type="EMBL" id="SUD47967.1"/>
    </source>
</evidence>
<dbReference type="EMBL" id="UGRY01000004">
    <property type="protein sequence ID" value="SUD47967.1"/>
    <property type="molecule type" value="Genomic_DNA"/>
</dbReference>
<organism evidence="1 2">
    <name type="scientific">Nocardia otitidiscaviarum</name>
    <dbReference type="NCBI Taxonomy" id="1823"/>
    <lineage>
        <taxon>Bacteria</taxon>
        <taxon>Bacillati</taxon>
        <taxon>Actinomycetota</taxon>
        <taxon>Actinomycetes</taxon>
        <taxon>Mycobacteriales</taxon>
        <taxon>Nocardiaceae</taxon>
        <taxon>Nocardia</taxon>
    </lineage>
</organism>
<name>A0A379JHC9_9NOCA</name>
<keyword evidence="2" id="KW-1185">Reference proteome</keyword>